<dbReference type="PANTHER" id="PTHR40623:SF2">
    <property type="entry name" value="INTEGRAL MEMBRANE PROTEIN"/>
    <property type="match status" value="1"/>
</dbReference>
<feature type="region of interest" description="Disordered" evidence="1">
    <location>
        <begin position="112"/>
        <end position="192"/>
    </location>
</feature>
<evidence type="ECO:0000313" key="2">
    <source>
        <dbReference type="EMBL" id="KAF2761655.1"/>
    </source>
</evidence>
<dbReference type="EMBL" id="ML996566">
    <property type="protein sequence ID" value="KAF2761655.1"/>
    <property type="molecule type" value="Genomic_DNA"/>
</dbReference>
<dbReference type="RefSeq" id="XP_033604106.1">
    <property type="nucleotide sequence ID" value="XM_033745173.1"/>
</dbReference>
<keyword evidence="3" id="KW-1185">Reference proteome</keyword>
<feature type="compositionally biased region" description="Polar residues" evidence="1">
    <location>
        <begin position="176"/>
        <end position="188"/>
    </location>
</feature>
<evidence type="ECO:0000256" key="1">
    <source>
        <dbReference type="SAM" id="MobiDB-lite"/>
    </source>
</evidence>
<gene>
    <name evidence="2" type="ORF">EJ05DRAFT_482506</name>
</gene>
<organism evidence="2 3">
    <name type="scientific">Pseudovirgaria hyperparasitica</name>
    <dbReference type="NCBI Taxonomy" id="470096"/>
    <lineage>
        <taxon>Eukaryota</taxon>
        <taxon>Fungi</taxon>
        <taxon>Dikarya</taxon>
        <taxon>Ascomycota</taxon>
        <taxon>Pezizomycotina</taxon>
        <taxon>Dothideomycetes</taxon>
        <taxon>Dothideomycetes incertae sedis</taxon>
        <taxon>Acrospermales</taxon>
        <taxon>Acrospermaceae</taxon>
        <taxon>Pseudovirgaria</taxon>
    </lineage>
</organism>
<dbReference type="Proteomes" id="UP000799437">
    <property type="component" value="Unassembled WGS sequence"/>
</dbReference>
<feature type="compositionally biased region" description="Low complexity" evidence="1">
    <location>
        <begin position="115"/>
        <end position="136"/>
    </location>
</feature>
<accession>A0A6A6WHT1</accession>
<dbReference type="GeneID" id="54486227"/>
<protein>
    <submittedName>
        <fullName evidence="2">Uncharacterized protein</fullName>
    </submittedName>
</protein>
<feature type="region of interest" description="Disordered" evidence="1">
    <location>
        <begin position="301"/>
        <end position="364"/>
    </location>
</feature>
<dbReference type="PANTHER" id="PTHR40623">
    <property type="entry name" value="INTEGRAL MEMBRANE PROTEIN"/>
    <property type="match status" value="1"/>
</dbReference>
<feature type="compositionally biased region" description="Low complexity" evidence="1">
    <location>
        <begin position="301"/>
        <end position="310"/>
    </location>
</feature>
<name>A0A6A6WHT1_9PEZI</name>
<feature type="region of interest" description="Disordered" evidence="1">
    <location>
        <begin position="409"/>
        <end position="430"/>
    </location>
</feature>
<dbReference type="AlphaFoldDB" id="A0A6A6WHT1"/>
<dbReference type="OrthoDB" id="5426165at2759"/>
<proteinExistence type="predicted"/>
<sequence length="430" mass="46646">MGDTFFLDWALWQKLTLILAGGIVSYNSFEQPGIPLTSQALTLSIGFWKLWYDTKRLRAYAEIADKNAITTRNVEAQYDTIVNEKGDEVPFGLRALEHGLEAVGVWNSVSATPVSGSPRSSCSGSLSLSKTNSSSGVDMSTLGLPGPAHHGTYLESSQGISSMRPHGPSLFPNVGSFASQQSSASTDNTRLDSPFDWNSRVAHTLRNTSMNGAGSYASSDDGSHSESLAAALDMLQAHRLSHVAETGQLTPRIRRLRENNGSDSVSDMSGHSANFSWFRSPTPSSTESLANISNPFLSQMSDLRSSRSSPETPPTSPDNTDARLRRFSLVADSKPPRHSLRPSDTRTSLPPPSDTIMSNGHRSRKRLSQMFRKLHPKIVSPPRGSEGTGLEKVPGIAKNLQFNQLHKRCSGSTQVSQSRIHSFTTRSSAS</sequence>
<evidence type="ECO:0000313" key="3">
    <source>
        <dbReference type="Proteomes" id="UP000799437"/>
    </source>
</evidence>
<reference evidence="2" key="1">
    <citation type="journal article" date="2020" name="Stud. Mycol.">
        <title>101 Dothideomycetes genomes: a test case for predicting lifestyles and emergence of pathogens.</title>
        <authorList>
            <person name="Haridas S."/>
            <person name="Albert R."/>
            <person name="Binder M."/>
            <person name="Bloem J."/>
            <person name="Labutti K."/>
            <person name="Salamov A."/>
            <person name="Andreopoulos B."/>
            <person name="Baker S."/>
            <person name="Barry K."/>
            <person name="Bills G."/>
            <person name="Bluhm B."/>
            <person name="Cannon C."/>
            <person name="Castanera R."/>
            <person name="Culley D."/>
            <person name="Daum C."/>
            <person name="Ezra D."/>
            <person name="Gonzalez J."/>
            <person name="Henrissat B."/>
            <person name="Kuo A."/>
            <person name="Liang C."/>
            <person name="Lipzen A."/>
            <person name="Lutzoni F."/>
            <person name="Magnuson J."/>
            <person name="Mondo S."/>
            <person name="Nolan M."/>
            <person name="Ohm R."/>
            <person name="Pangilinan J."/>
            <person name="Park H.-J."/>
            <person name="Ramirez L."/>
            <person name="Alfaro M."/>
            <person name="Sun H."/>
            <person name="Tritt A."/>
            <person name="Yoshinaga Y."/>
            <person name="Zwiers L.-H."/>
            <person name="Turgeon B."/>
            <person name="Goodwin S."/>
            <person name="Spatafora J."/>
            <person name="Crous P."/>
            <person name="Grigoriev I."/>
        </authorList>
    </citation>
    <scope>NUCLEOTIDE SEQUENCE</scope>
    <source>
        <strain evidence="2">CBS 121739</strain>
    </source>
</reference>